<sequence length="256" mass="28399">SLGETLEEIASEKAGILKPGVPVVCGVEASEAYQTIREKAEACHSPFAGVFDQEGCFQTNRKKQGYEFVYRINETFYSYAPSLPGRHQGKNAAIAIAMAEELTKGWEKLDKEKIILGIETTRWDGRLEVIDRQPLIVMDGAHNIEGAMALREYVQAFIDSPLVLVFAAMNDKKIEELTDILFPLAHTVILTQFPYYRAAAPREILQTSSKFQGKIKLEPDISRAIPLALDSAGRDGTVLITGSLFLVGEVKKLFTF</sequence>
<evidence type="ECO:0000256" key="2">
    <source>
        <dbReference type="ARBA" id="ARBA00022598"/>
    </source>
</evidence>
<dbReference type="Gene3D" id="3.90.190.20">
    <property type="entry name" value="Mur ligase, C-terminal domain"/>
    <property type="match status" value="1"/>
</dbReference>
<evidence type="ECO:0000256" key="6">
    <source>
        <dbReference type="ARBA" id="ARBA00022842"/>
    </source>
</evidence>
<reference evidence="8" key="1">
    <citation type="journal article" date="2014" name="Front. Microbiol.">
        <title>High frequency of phylogenetically diverse reductive dehalogenase-homologous genes in deep subseafloor sedimentary metagenomes.</title>
        <authorList>
            <person name="Kawai M."/>
            <person name="Futagami T."/>
            <person name="Toyoda A."/>
            <person name="Takaki Y."/>
            <person name="Nishi S."/>
            <person name="Hori S."/>
            <person name="Arai W."/>
            <person name="Tsubouchi T."/>
            <person name="Morono Y."/>
            <person name="Uchiyama I."/>
            <person name="Ito T."/>
            <person name="Fujiyama A."/>
            <person name="Inagaki F."/>
            <person name="Takami H."/>
        </authorList>
    </citation>
    <scope>NUCLEOTIDE SEQUENCE</scope>
    <source>
        <strain evidence="8">Expedition CK06-06</strain>
    </source>
</reference>
<keyword evidence="2" id="KW-0436">Ligase</keyword>
<proteinExistence type="inferred from homology"/>
<dbReference type="GO" id="GO:0005524">
    <property type="term" value="F:ATP binding"/>
    <property type="evidence" value="ECO:0007669"/>
    <property type="project" value="UniProtKB-KW"/>
</dbReference>
<gene>
    <name evidence="8" type="ORF">S01H1_42078</name>
</gene>
<evidence type="ECO:0000256" key="4">
    <source>
        <dbReference type="ARBA" id="ARBA00022741"/>
    </source>
</evidence>
<keyword evidence="6" id="KW-0460">Magnesium</keyword>
<keyword evidence="3" id="KW-0479">Metal-binding</keyword>
<comment type="caution">
    <text evidence="8">The sequence shown here is derived from an EMBL/GenBank/DDBJ whole genome shotgun (WGS) entry which is preliminary data.</text>
</comment>
<dbReference type="PANTHER" id="PTHR11136:SF0">
    <property type="entry name" value="DIHYDROFOLATE SYNTHETASE-RELATED"/>
    <property type="match status" value="1"/>
</dbReference>
<dbReference type="SUPFAM" id="SSF53244">
    <property type="entry name" value="MurD-like peptide ligases, peptide-binding domain"/>
    <property type="match status" value="1"/>
</dbReference>
<dbReference type="GO" id="GO:0008841">
    <property type="term" value="F:dihydrofolate synthase activity"/>
    <property type="evidence" value="ECO:0007669"/>
    <property type="project" value="TreeGrafter"/>
</dbReference>
<evidence type="ECO:0000256" key="5">
    <source>
        <dbReference type="ARBA" id="ARBA00022840"/>
    </source>
</evidence>
<keyword evidence="4" id="KW-0547">Nucleotide-binding</keyword>
<organism evidence="8">
    <name type="scientific">marine sediment metagenome</name>
    <dbReference type="NCBI Taxonomy" id="412755"/>
    <lineage>
        <taxon>unclassified sequences</taxon>
        <taxon>metagenomes</taxon>
        <taxon>ecological metagenomes</taxon>
    </lineage>
</organism>
<dbReference type="SUPFAM" id="SSF53623">
    <property type="entry name" value="MurD-like peptide ligases, catalytic domain"/>
    <property type="match status" value="1"/>
</dbReference>
<dbReference type="EMBL" id="BARS01026722">
    <property type="protein sequence ID" value="GAG03801.1"/>
    <property type="molecule type" value="Genomic_DNA"/>
</dbReference>
<evidence type="ECO:0000313" key="8">
    <source>
        <dbReference type="EMBL" id="GAG03801.1"/>
    </source>
</evidence>
<comment type="similarity">
    <text evidence="1">Belongs to the folylpolyglutamate synthase family.</text>
</comment>
<evidence type="ECO:0000256" key="1">
    <source>
        <dbReference type="ARBA" id="ARBA00008276"/>
    </source>
</evidence>
<dbReference type="Gene3D" id="3.40.1190.10">
    <property type="entry name" value="Mur-like, catalytic domain"/>
    <property type="match status" value="1"/>
</dbReference>
<accession>X0VTC8</accession>
<dbReference type="PANTHER" id="PTHR11136">
    <property type="entry name" value="FOLYLPOLYGLUTAMATE SYNTHASE-RELATED"/>
    <property type="match status" value="1"/>
</dbReference>
<dbReference type="GO" id="GO:0005737">
    <property type="term" value="C:cytoplasm"/>
    <property type="evidence" value="ECO:0007669"/>
    <property type="project" value="TreeGrafter"/>
</dbReference>
<evidence type="ECO:0000256" key="3">
    <source>
        <dbReference type="ARBA" id="ARBA00022723"/>
    </source>
</evidence>
<dbReference type="InterPro" id="IPR001645">
    <property type="entry name" value="Folylpolyglutamate_synth"/>
</dbReference>
<feature type="domain" description="Mur ligase C-terminal" evidence="7">
    <location>
        <begin position="125"/>
        <end position="243"/>
    </location>
</feature>
<feature type="non-terminal residue" evidence="8">
    <location>
        <position position="1"/>
    </location>
</feature>
<dbReference type="InterPro" id="IPR036615">
    <property type="entry name" value="Mur_ligase_C_dom_sf"/>
</dbReference>
<dbReference type="GO" id="GO:0046872">
    <property type="term" value="F:metal ion binding"/>
    <property type="evidence" value="ECO:0007669"/>
    <property type="project" value="UniProtKB-KW"/>
</dbReference>
<dbReference type="Pfam" id="PF02875">
    <property type="entry name" value="Mur_ligase_C"/>
    <property type="match status" value="1"/>
</dbReference>
<dbReference type="AlphaFoldDB" id="X0VTC8"/>
<dbReference type="InterPro" id="IPR036565">
    <property type="entry name" value="Mur-like_cat_sf"/>
</dbReference>
<dbReference type="GO" id="GO:0004326">
    <property type="term" value="F:tetrahydrofolylpolyglutamate synthase activity"/>
    <property type="evidence" value="ECO:0007669"/>
    <property type="project" value="InterPro"/>
</dbReference>
<dbReference type="InterPro" id="IPR004101">
    <property type="entry name" value="Mur_ligase_C"/>
</dbReference>
<dbReference type="NCBIfam" id="TIGR01499">
    <property type="entry name" value="folC"/>
    <property type="match status" value="1"/>
</dbReference>
<evidence type="ECO:0000259" key="7">
    <source>
        <dbReference type="Pfam" id="PF02875"/>
    </source>
</evidence>
<protein>
    <recommendedName>
        <fullName evidence="7">Mur ligase C-terminal domain-containing protein</fullName>
    </recommendedName>
</protein>
<keyword evidence="5" id="KW-0067">ATP-binding</keyword>
<name>X0VTC8_9ZZZZ</name>